<evidence type="ECO:0000259" key="20">
    <source>
        <dbReference type="PROSITE" id="PS51189"/>
    </source>
</evidence>
<evidence type="ECO:0000256" key="5">
    <source>
        <dbReference type="ARBA" id="ARBA00020288"/>
    </source>
</evidence>
<dbReference type="InterPro" id="IPR000403">
    <property type="entry name" value="PI3/4_kinase_cat_dom"/>
</dbReference>
<dbReference type="InterPro" id="IPR018936">
    <property type="entry name" value="PI3/4_kinase_CS"/>
</dbReference>
<evidence type="ECO:0000256" key="12">
    <source>
        <dbReference type="ARBA" id="ARBA00023242"/>
    </source>
</evidence>
<evidence type="ECO:0000256" key="10">
    <source>
        <dbReference type="ARBA" id="ARBA00022777"/>
    </source>
</evidence>
<dbReference type="EMBL" id="DS022300">
    <property type="protein sequence ID" value="OAJ35988.1"/>
    <property type="molecule type" value="Genomic_DNA"/>
</dbReference>
<gene>
    <name evidence="22" type="ORF">BDEG_20208</name>
</gene>
<dbReference type="EC" id="2.7.11.1" evidence="3"/>
<keyword evidence="7" id="KW-0808">Transferase</keyword>
<feature type="domain" description="FATC" evidence="21">
    <location>
        <begin position="1562"/>
        <end position="1594"/>
    </location>
</feature>
<dbReference type="Proteomes" id="UP000077115">
    <property type="component" value="Unassembled WGS sequence"/>
</dbReference>
<evidence type="ECO:0000256" key="14">
    <source>
        <dbReference type="ARBA" id="ARBA00030222"/>
    </source>
</evidence>
<comment type="similarity">
    <text evidence="2">Belongs to the PI3/PI4-kinase family. ATM subfamily.</text>
</comment>
<evidence type="ECO:0000256" key="1">
    <source>
        <dbReference type="ARBA" id="ARBA00004123"/>
    </source>
</evidence>
<accession>A0A177W7C2</accession>
<evidence type="ECO:0000256" key="2">
    <source>
        <dbReference type="ARBA" id="ARBA00010769"/>
    </source>
</evidence>
<sequence length="1594" mass="180904">MAQEHWFHPFIFRSSLQFLLQQASHEFMVGTCCGIIEYMVNKSLKLGFPENLLDNFGYLCATLSKLGEEYQQRGLAIDAAYKNYSDTHNHCHWAAKACASLLKLLLELFGADNTDSIQLAILNVDMKNSLFSDQLEKYLADNISTCVVKKALLNSKVQSPAPLQYFQRILDTPSTHVSDWLSDLEISHLFNVLQDLASSIFTTQAIRTEALKSVAKLSLFTTHTQFVQSTLLSSIDTSLSTMSKDIFFDEFFLKGYIVVLQFLAHSLLDTDLDVISVTIKTLSTIATKELIETAIPYLSARDVAFIRLFTGRSQSGRELPISSTTASCLCLDTMFMNSETPMIWSQNIATALLATYTYTLTYSGLSKMFEIRPELADMILPYLFYTPLADELDTSDSVRKELSCILNAFFEKATKKDAYAISKLINVVHFMYKCPAPHSIIRYEWFDLDYSAVSRAAALVNPLEALFFIETQHAKSHDPDNTPTSSTWNTLRECYASLNELDSFEGVISHYRHDTDSILIQKYEHGHQWGKIMSLMDTRLQLFKVNGESKDQASAYNDELKLCKALSQSGQYHILEKLLESIFQSMGSEKGQDAALPDSTQSSFNLAISELRHECFWRIGRWNMLTTDSGSKKPEKSIYASLKALYTLPFSTATYTTLLKSLTDLTGHKRAFPDLLCIVEAIEVYELLIDSDKSFTAMLDLWNSRLKQVSEHESFLEIERLMTFRIQLLFAFRQACINANKDIQVIDQFSATYLVDLSRQALSNQYFHTSQHAIQRFSELNTQSLPWQSLDMEIQKLKLYWLQGDQALAIGLLKDLIDKKKTILAVPVKENRNAYASLLCLLGDWSSQNQSQTPQNIVRKYLLPASDIRSQIDSISAYTTSTTHASEYYQLARFCDQILHEMESDDTHIRANQVLQDRQEELRQYITVESTTHTKHERISIDRAKTKLVKQIDIDQAEANRYNREMSVYLKLSVQNYMKALTYSTQHSEETVFRFCSLWFSHSTNTSLQETIAKKVDTLPTHKFLVLMYQISARLMSSTPSAYTESTNQHNQTVDKEVRFCQVLEILIIRIIKEYPYHSLPHLIAFKNGADGKSNPSHHTLKNGALGINHSENECQQPINSAQKILDVITADKSLQTSTKQASLNSIILSLDGLFNLYMQVAELKHDKKTAKPNKQNKNSKGYLFESALLISKYTENSSVPILTLEQSIGTPGDWSNIVHVFKFEKSYTLPGGINAPKVIKCIGNNGKEYQQLVKGNEDLRQDAVLSSIFSMVNVLLLKKFESRKRKLNIRTYKITPMSPQTGVIEWVNGTVPIGTILVDAHQRYRPTDLTTSDCRQLMMKEHERVGSDSASKLAVYQTIMNQFKPVFSQVLLERFTDAREWLQCRTRYTRSVAANSMAGYIVGVGDRHAQNILFDCQTAEVVHIDLGIAFDQGKLLSIPELVPFRLTRDMVDCMGMTGIEGVFRKGCEETLRVLRQESSAISMLLDVFLHDPLYNWKISPLKLKRLQKKSTVGSTENEVIEQISTKSSKIIRSAGTAHKEETRGREEAARAIFGVHKKLSSTLGLECQVSQLISTAVDANNLSRMFPGWQPWL</sequence>
<evidence type="ECO:0000256" key="17">
    <source>
        <dbReference type="ARBA" id="ARBA00047899"/>
    </source>
</evidence>
<dbReference type="PROSITE" id="PS50290">
    <property type="entry name" value="PI3_4_KINASE_3"/>
    <property type="match status" value="1"/>
</dbReference>
<dbReference type="FunFam" id="1.10.1070.11:FF:000087">
    <property type="entry name" value="Uncharacterized protein"/>
    <property type="match status" value="1"/>
</dbReference>
<keyword evidence="11" id="KW-0067">ATP-binding</keyword>
<organism evidence="22 23">
    <name type="scientific">Batrachochytrium dendrobatidis (strain JEL423)</name>
    <dbReference type="NCBI Taxonomy" id="403673"/>
    <lineage>
        <taxon>Eukaryota</taxon>
        <taxon>Fungi</taxon>
        <taxon>Fungi incertae sedis</taxon>
        <taxon>Chytridiomycota</taxon>
        <taxon>Chytridiomycota incertae sedis</taxon>
        <taxon>Chytridiomycetes</taxon>
        <taxon>Rhizophydiales</taxon>
        <taxon>Rhizophydiales incertae sedis</taxon>
        <taxon>Batrachochytrium</taxon>
    </lineage>
</organism>
<dbReference type="PROSITE" id="PS51189">
    <property type="entry name" value="FAT"/>
    <property type="match status" value="1"/>
</dbReference>
<dbReference type="InterPro" id="IPR011009">
    <property type="entry name" value="Kinase-like_dom_sf"/>
</dbReference>
<comment type="subcellular location">
    <subcellularLocation>
        <location evidence="1">Nucleus</location>
    </subcellularLocation>
</comment>
<dbReference type="GO" id="GO:0005634">
    <property type="term" value="C:nucleus"/>
    <property type="evidence" value="ECO:0007669"/>
    <property type="project" value="UniProtKB-SubCell"/>
</dbReference>
<keyword evidence="8" id="KW-0547">Nucleotide-binding</keyword>
<dbReference type="SUPFAM" id="SSF56112">
    <property type="entry name" value="Protein kinase-like (PK-like)"/>
    <property type="match status" value="1"/>
</dbReference>
<dbReference type="InterPro" id="IPR003152">
    <property type="entry name" value="FATC_dom"/>
</dbReference>
<dbReference type="GO" id="GO:0005524">
    <property type="term" value="F:ATP binding"/>
    <property type="evidence" value="ECO:0007669"/>
    <property type="project" value="UniProtKB-KW"/>
</dbReference>
<keyword evidence="6" id="KW-0723">Serine/threonine-protein kinase</keyword>
<evidence type="ECO:0000313" key="22">
    <source>
        <dbReference type="EMBL" id="OAJ35988.1"/>
    </source>
</evidence>
<proteinExistence type="inferred from homology"/>
<reference evidence="22 23" key="1">
    <citation type="submission" date="2006-10" db="EMBL/GenBank/DDBJ databases">
        <title>The Genome Sequence of Batrachochytrium dendrobatidis JEL423.</title>
        <authorList>
            <consortium name="The Broad Institute Genome Sequencing Platform"/>
            <person name="Birren B."/>
            <person name="Lander E."/>
            <person name="Galagan J."/>
            <person name="Cuomo C."/>
            <person name="Devon K."/>
            <person name="Jaffe D."/>
            <person name="Butler J."/>
            <person name="Alvarez P."/>
            <person name="Gnerre S."/>
            <person name="Grabherr M."/>
            <person name="Kleber M."/>
            <person name="Mauceli E."/>
            <person name="Brockman W."/>
            <person name="Young S."/>
            <person name="LaButti K."/>
            <person name="Sykes S."/>
            <person name="DeCaprio D."/>
            <person name="Crawford M."/>
            <person name="Koehrsen M."/>
            <person name="Engels R."/>
            <person name="Montgomery P."/>
            <person name="Pearson M."/>
            <person name="Howarth C."/>
            <person name="Larson L."/>
            <person name="White J."/>
            <person name="O'Leary S."/>
            <person name="Kodira C."/>
            <person name="Zeng Q."/>
            <person name="Yandava C."/>
            <person name="Alvarado L."/>
            <person name="Longcore J."/>
            <person name="James T."/>
        </authorList>
    </citation>
    <scope>NUCLEOTIDE SEQUENCE [LARGE SCALE GENOMIC DNA]</scope>
    <source>
        <strain evidence="22 23">JEL423</strain>
    </source>
</reference>
<dbReference type="eggNOG" id="KOG0892">
    <property type="taxonomic scope" value="Eukaryota"/>
</dbReference>
<evidence type="ECO:0000256" key="18">
    <source>
        <dbReference type="ARBA" id="ARBA00048679"/>
    </source>
</evidence>
<keyword evidence="10" id="KW-0418">Kinase</keyword>
<comment type="catalytic activity">
    <reaction evidence="17">
        <text>L-threonyl-[protein] + ATP = O-phospho-L-threonyl-[protein] + ADP + H(+)</text>
        <dbReference type="Rhea" id="RHEA:46608"/>
        <dbReference type="Rhea" id="RHEA-COMP:11060"/>
        <dbReference type="Rhea" id="RHEA-COMP:11605"/>
        <dbReference type="ChEBI" id="CHEBI:15378"/>
        <dbReference type="ChEBI" id="CHEBI:30013"/>
        <dbReference type="ChEBI" id="CHEBI:30616"/>
        <dbReference type="ChEBI" id="CHEBI:61977"/>
        <dbReference type="ChEBI" id="CHEBI:456216"/>
        <dbReference type="EC" id="2.7.11.1"/>
    </reaction>
</comment>
<dbReference type="InterPro" id="IPR044107">
    <property type="entry name" value="PIKKc_ATM"/>
</dbReference>
<dbReference type="Gene3D" id="1.10.1070.11">
    <property type="entry name" value="Phosphatidylinositol 3-/4-kinase, catalytic domain"/>
    <property type="match status" value="1"/>
</dbReference>
<evidence type="ECO:0000256" key="9">
    <source>
        <dbReference type="ARBA" id="ARBA00022763"/>
    </source>
</evidence>
<keyword evidence="9" id="KW-0227">DNA damage</keyword>
<dbReference type="STRING" id="403673.A0A177W7C2"/>
<dbReference type="SMART" id="SM01343">
    <property type="entry name" value="FATC"/>
    <property type="match status" value="1"/>
</dbReference>
<keyword evidence="12" id="KW-0539">Nucleus</keyword>
<evidence type="ECO:0000256" key="3">
    <source>
        <dbReference type="ARBA" id="ARBA00012513"/>
    </source>
</evidence>
<protein>
    <recommendedName>
        <fullName evidence="4">Serine/threonine-protein kinase TEL1</fullName>
        <ecNumber evidence="3">2.7.11.1</ecNumber>
    </recommendedName>
    <alternativeName>
        <fullName evidence="13">ATM homolog</fullName>
    </alternativeName>
    <alternativeName>
        <fullName evidence="15 16">DNA-damage checkpoint kinase TEL1</fullName>
    </alternativeName>
    <alternativeName>
        <fullName evidence="5">Serine/threonine-protein kinase tel1</fullName>
    </alternativeName>
    <alternativeName>
        <fullName evidence="14">Telomere length regulation protein 1</fullName>
    </alternativeName>
</protein>
<comment type="catalytic activity">
    <reaction evidence="18">
        <text>L-seryl-[protein] + ATP = O-phospho-L-seryl-[protein] + ADP + H(+)</text>
        <dbReference type="Rhea" id="RHEA:17989"/>
        <dbReference type="Rhea" id="RHEA-COMP:9863"/>
        <dbReference type="Rhea" id="RHEA-COMP:11604"/>
        <dbReference type="ChEBI" id="CHEBI:15378"/>
        <dbReference type="ChEBI" id="CHEBI:29999"/>
        <dbReference type="ChEBI" id="CHEBI:30616"/>
        <dbReference type="ChEBI" id="CHEBI:83421"/>
        <dbReference type="ChEBI" id="CHEBI:456216"/>
        <dbReference type="EC" id="2.7.11.1"/>
    </reaction>
</comment>
<evidence type="ECO:0000259" key="21">
    <source>
        <dbReference type="PROSITE" id="PS51190"/>
    </source>
</evidence>
<evidence type="ECO:0000256" key="7">
    <source>
        <dbReference type="ARBA" id="ARBA00022679"/>
    </source>
</evidence>
<evidence type="ECO:0000313" key="23">
    <source>
        <dbReference type="Proteomes" id="UP000077115"/>
    </source>
</evidence>
<feature type="domain" description="FAT" evidence="20">
    <location>
        <begin position="451"/>
        <end position="1089"/>
    </location>
</feature>
<dbReference type="InterPro" id="IPR036940">
    <property type="entry name" value="PI3/4_kinase_cat_sf"/>
</dbReference>
<evidence type="ECO:0000256" key="16">
    <source>
        <dbReference type="ARBA" id="ARBA00032467"/>
    </source>
</evidence>
<dbReference type="SMART" id="SM00146">
    <property type="entry name" value="PI3Kc"/>
    <property type="match status" value="1"/>
</dbReference>
<dbReference type="PROSITE" id="PS51190">
    <property type="entry name" value="FATC"/>
    <property type="match status" value="1"/>
</dbReference>
<dbReference type="Pfam" id="PF02260">
    <property type="entry name" value="FATC"/>
    <property type="match status" value="1"/>
</dbReference>
<evidence type="ECO:0000259" key="19">
    <source>
        <dbReference type="PROSITE" id="PS50290"/>
    </source>
</evidence>
<dbReference type="InterPro" id="IPR014009">
    <property type="entry name" value="PIK_FAT"/>
</dbReference>
<dbReference type="Pfam" id="PF00454">
    <property type="entry name" value="PI3_PI4_kinase"/>
    <property type="match status" value="1"/>
</dbReference>
<dbReference type="PANTHER" id="PTHR37079:SF4">
    <property type="entry name" value="SERINE_THREONINE-PROTEIN KINASE ATM"/>
    <property type="match status" value="1"/>
</dbReference>
<dbReference type="Gene3D" id="3.30.1010.10">
    <property type="entry name" value="Phosphatidylinositol 3-kinase Catalytic Subunit, Chain A, domain 4"/>
    <property type="match status" value="1"/>
</dbReference>
<dbReference type="GO" id="GO:0035556">
    <property type="term" value="P:intracellular signal transduction"/>
    <property type="evidence" value="ECO:0007669"/>
    <property type="project" value="UniProtKB-ARBA"/>
</dbReference>
<evidence type="ECO:0000256" key="8">
    <source>
        <dbReference type="ARBA" id="ARBA00022741"/>
    </source>
</evidence>
<reference evidence="22 23" key="2">
    <citation type="submission" date="2016-05" db="EMBL/GenBank/DDBJ databases">
        <title>Lineage-specific infection strategies underlie the spectrum of fungal disease in amphibians.</title>
        <authorList>
            <person name="Cuomo C.A."/>
            <person name="Farrer R.A."/>
            <person name="James T."/>
            <person name="Longcore J."/>
            <person name="Birren B."/>
        </authorList>
    </citation>
    <scope>NUCLEOTIDE SEQUENCE [LARGE SCALE GENOMIC DNA]</scope>
    <source>
        <strain evidence="22 23">JEL423</strain>
    </source>
</reference>
<dbReference type="GO" id="GO:0004674">
    <property type="term" value="F:protein serine/threonine kinase activity"/>
    <property type="evidence" value="ECO:0007669"/>
    <property type="project" value="UniProtKB-KW"/>
</dbReference>
<evidence type="ECO:0000256" key="13">
    <source>
        <dbReference type="ARBA" id="ARBA00030020"/>
    </source>
</evidence>
<evidence type="ECO:0000256" key="6">
    <source>
        <dbReference type="ARBA" id="ARBA00022527"/>
    </source>
</evidence>
<dbReference type="VEuPathDB" id="FungiDB:BDEG_20208"/>
<dbReference type="CDD" id="cd05171">
    <property type="entry name" value="PIKKc_ATM"/>
    <property type="match status" value="1"/>
</dbReference>
<dbReference type="InterPro" id="IPR038980">
    <property type="entry name" value="ATM_plant"/>
</dbReference>
<dbReference type="PANTHER" id="PTHR37079">
    <property type="entry name" value="SERINE/THREONINE-PROTEIN KINASE ATM"/>
    <property type="match status" value="1"/>
</dbReference>
<evidence type="ECO:0000256" key="15">
    <source>
        <dbReference type="ARBA" id="ARBA00031460"/>
    </source>
</evidence>
<feature type="domain" description="PI3K/PI4K catalytic" evidence="19">
    <location>
        <begin position="1224"/>
        <end position="1536"/>
    </location>
</feature>
<dbReference type="GO" id="GO:0006281">
    <property type="term" value="P:DNA repair"/>
    <property type="evidence" value="ECO:0007669"/>
    <property type="project" value="InterPro"/>
</dbReference>
<dbReference type="OrthoDB" id="381190at2759"/>
<name>A0A177W7C2_BATDL</name>
<evidence type="ECO:0000256" key="4">
    <source>
        <dbReference type="ARBA" id="ARBA00014619"/>
    </source>
</evidence>
<dbReference type="PROSITE" id="PS00916">
    <property type="entry name" value="PI3_4_KINASE_2"/>
    <property type="match status" value="1"/>
</dbReference>
<evidence type="ECO:0000256" key="11">
    <source>
        <dbReference type="ARBA" id="ARBA00022840"/>
    </source>
</evidence>